<sequence length="105" mass="11400">MKLKFMLEFHRSTKDGSAAIIDWVDELAAAETTTLDCVVAQLSPLALPSSDAGDEVRTLRLFLFLVFRANTFPTTSRSASSSSTAEIPVTLSLTEMSDSQQNPMA</sequence>
<organism evidence="1 2">
    <name type="scientific">Aspergillus kawachii</name>
    <name type="common">White koji mold</name>
    <name type="synonym">Aspergillus awamori var. kawachi</name>
    <dbReference type="NCBI Taxonomy" id="1069201"/>
    <lineage>
        <taxon>Eukaryota</taxon>
        <taxon>Fungi</taxon>
        <taxon>Dikarya</taxon>
        <taxon>Ascomycota</taxon>
        <taxon>Pezizomycotina</taxon>
        <taxon>Eurotiomycetes</taxon>
        <taxon>Eurotiomycetidae</taxon>
        <taxon>Eurotiales</taxon>
        <taxon>Aspergillaceae</taxon>
        <taxon>Aspergillus</taxon>
        <taxon>Aspergillus subgen. Circumdati</taxon>
    </lineage>
</organism>
<reference evidence="2" key="2">
    <citation type="submission" date="2016-02" db="EMBL/GenBank/DDBJ databases">
        <title>Genome sequencing of Aspergillus luchuensis NBRC 4314.</title>
        <authorList>
            <person name="Yamada O."/>
        </authorList>
    </citation>
    <scope>NUCLEOTIDE SEQUENCE [LARGE SCALE GENOMIC DNA]</scope>
    <source>
        <strain evidence="2">RIB 2604</strain>
    </source>
</reference>
<evidence type="ECO:0000313" key="1">
    <source>
        <dbReference type="EMBL" id="GAT29963.1"/>
    </source>
</evidence>
<name>A0A146FYV8_ASPKA</name>
<evidence type="ECO:0000313" key="2">
    <source>
        <dbReference type="Proteomes" id="UP000075230"/>
    </source>
</evidence>
<comment type="caution">
    <text evidence="1">The sequence shown here is derived from an EMBL/GenBank/DDBJ whole genome shotgun (WGS) entry which is preliminary data.</text>
</comment>
<keyword evidence="1" id="KW-0378">Hydrolase</keyword>
<accession>A0A146FYV8</accession>
<gene>
    <name evidence="1" type="ORF">RIB2604_03103010</name>
</gene>
<dbReference type="Proteomes" id="UP000075230">
    <property type="component" value="Unassembled WGS sequence"/>
</dbReference>
<proteinExistence type="predicted"/>
<reference evidence="1 2" key="1">
    <citation type="journal article" date="2016" name="DNA Res.">
        <title>Genome sequence of Aspergillus luchuensis NBRC 4314.</title>
        <authorList>
            <person name="Yamada O."/>
            <person name="Machida M."/>
            <person name="Hosoyama A."/>
            <person name="Goto M."/>
            <person name="Takahashi T."/>
            <person name="Futagami T."/>
            <person name="Yamagata Y."/>
            <person name="Takeuchi M."/>
            <person name="Kobayashi T."/>
            <person name="Koike H."/>
            <person name="Abe K."/>
            <person name="Asai K."/>
            <person name="Arita M."/>
            <person name="Fujita N."/>
            <person name="Fukuda K."/>
            <person name="Higa K."/>
            <person name="Horikawa H."/>
            <person name="Ishikawa T."/>
            <person name="Jinno K."/>
            <person name="Kato Y."/>
            <person name="Kirimura K."/>
            <person name="Mizutani O."/>
            <person name="Nakasone K."/>
            <person name="Sano M."/>
            <person name="Shiraishi Y."/>
            <person name="Tsukahara M."/>
            <person name="Gomi K."/>
        </authorList>
    </citation>
    <scope>NUCLEOTIDE SEQUENCE [LARGE SCALE GENOMIC DNA]</scope>
    <source>
        <strain evidence="1 2">RIB 2604</strain>
    </source>
</reference>
<dbReference type="AlphaFoldDB" id="A0A146FYV8"/>
<dbReference type="EMBL" id="BCWF01000030">
    <property type="protein sequence ID" value="GAT29963.1"/>
    <property type="molecule type" value="Genomic_DNA"/>
</dbReference>
<protein>
    <submittedName>
        <fullName evidence="1">Poly(Aspartic acid) hydrolase</fullName>
    </submittedName>
</protein>
<dbReference type="GO" id="GO:0016787">
    <property type="term" value="F:hydrolase activity"/>
    <property type="evidence" value="ECO:0007669"/>
    <property type="project" value="UniProtKB-KW"/>
</dbReference>